<accession>A0A0R3UPY7</accession>
<dbReference type="STRING" id="53468.A0A0R3UPY7"/>
<evidence type="ECO:0000256" key="1">
    <source>
        <dbReference type="ARBA" id="ARBA00006700"/>
    </source>
</evidence>
<evidence type="ECO:0000313" key="6">
    <source>
        <dbReference type="WBParaSite" id="MCOS_0000992701-mRNA-1"/>
    </source>
</evidence>
<dbReference type="SUPFAM" id="SSF54189">
    <property type="entry name" value="Ribosomal proteins S24e, L23 and L15e"/>
    <property type="match status" value="1"/>
</dbReference>
<dbReference type="InterPro" id="IPR013025">
    <property type="entry name" value="Ribosomal_uL23-like"/>
</dbReference>
<evidence type="ECO:0000313" key="4">
    <source>
        <dbReference type="EMBL" id="VDD83925.1"/>
    </source>
</evidence>
<keyword evidence="3" id="KW-0687">Ribonucleoprotein</keyword>
<organism evidence="6">
    <name type="scientific">Mesocestoides corti</name>
    <name type="common">Flatworm</name>
    <dbReference type="NCBI Taxonomy" id="53468"/>
    <lineage>
        <taxon>Eukaryota</taxon>
        <taxon>Metazoa</taxon>
        <taxon>Spiralia</taxon>
        <taxon>Lophotrochozoa</taxon>
        <taxon>Platyhelminthes</taxon>
        <taxon>Cestoda</taxon>
        <taxon>Eucestoda</taxon>
        <taxon>Cyclophyllidea</taxon>
        <taxon>Mesocestoididae</taxon>
        <taxon>Mesocestoides</taxon>
    </lineage>
</organism>
<evidence type="ECO:0000256" key="3">
    <source>
        <dbReference type="ARBA" id="ARBA00023274"/>
    </source>
</evidence>
<evidence type="ECO:0000313" key="5">
    <source>
        <dbReference type="Proteomes" id="UP000267029"/>
    </source>
</evidence>
<dbReference type="WBParaSite" id="MCOS_0000992701-mRNA-1">
    <property type="protein sequence ID" value="MCOS_0000992701-mRNA-1"/>
    <property type="gene ID" value="MCOS_0000992701"/>
</dbReference>
<reference evidence="6" key="1">
    <citation type="submission" date="2017-02" db="UniProtKB">
        <authorList>
            <consortium name="WormBaseParasite"/>
        </authorList>
    </citation>
    <scope>IDENTIFICATION</scope>
</reference>
<dbReference type="Proteomes" id="UP000267029">
    <property type="component" value="Unassembled WGS sequence"/>
</dbReference>
<dbReference type="OrthoDB" id="1267328at2759"/>
<name>A0A0R3UPY7_MESCO</name>
<proteinExistence type="inferred from homology"/>
<keyword evidence="5" id="KW-1185">Reference proteome</keyword>
<dbReference type="Gene3D" id="3.30.70.330">
    <property type="match status" value="1"/>
</dbReference>
<keyword evidence="2" id="KW-0689">Ribosomal protein</keyword>
<dbReference type="PANTHER" id="PTHR11620">
    <property type="entry name" value="60S RIBOSOMAL PROTEIN L23A"/>
    <property type="match status" value="1"/>
</dbReference>
<dbReference type="InterPro" id="IPR012678">
    <property type="entry name" value="Ribosomal_uL23/eL15/eS24_sf"/>
</dbReference>
<dbReference type="Pfam" id="PF00276">
    <property type="entry name" value="Ribosomal_L23"/>
    <property type="match status" value="1"/>
</dbReference>
<gene>
    <name evidence="4" type="ORF">MCOS_LOCUS9928</name>
</gene>
<dbReference type="GO" id="GO:1990904">
    <property type="term" value="C:ribonucleoprotein complex"/>
    <property type="evidence" value="ECO:0007669"/>
    <property type="project" value="UniProtKB-KW"/>
</dbReference>
<dbReference type="InterPro" id="IPR012677">
    <property type="entry name" value="Nucleotide-bd_a/b_plait_sf"/>
</dbReference>
<dbReference type="EMBL" id="UXSR01005891">
    <property type="protein sequence ID" value="VDD83925.1"/>
    <property type="molecule type" value="Genomic_DNA"/>
</dbReference>
<evidence type="ECO:0000256" key="2">
    <source>
        <dbReference type="ARBA" id="ARBA00022980"/>
    </source>
</evidence>
<dbReference type="GO" id="GO:0003735">
    <property type="term" value="F:structural constituent of ribosome"/>
    <property type="evidence" value="ECO:0007669"/>
    <property type="project" value="InterPro"/>
</dbReference>
<dbReference type="GO" id="GO:0005840">
    <property type="term" value="C:ribosome"/>
    <property type="evidence" value="ECO:0007669"/>
    <property type="project" value="UniProtKB-KW"/>
</dbReference>
<dbReference type="GO" id="GO:0006412">
    <property type="term" value="P:translation"/>
    <property type="evidence" value="ECO:0007669"/>
    <property type="project" value="InterPro"/>
</dbReference>
<reference evidence="4 5" key="2">
    <citation type="submission" date="2018-10" db="EMBL/GenBank/DDBJ databases">
        <authorList>
            <consortium name="Pathogen Informatics"/>
        </authorList>
    </citation>
    <scope>NUCLEOTIDE SEQUENCE [LARGE SCALE GENOMIC DNA]</scope>
</reference>
<sequence length="103" mass="11483">MTGNRESGPEGHQHGKKKVMLNIPHGAPQRSERSCKKSVLDDFCIVRHPVTKEAAMKKMEDNDTVVFVVDRRSNKSAIKAAVEEMYKIKVAKASTHNGPKNVK</sequence>
<comment type="similarity">
    <text evidence="1">Belongs to the universal ribosomal protein uL23 family.</text>
</comment>
<dbReference type="AlphaFoldDB" id="A0A0R3UPY7"/>
<protein>
    <submittedName>
        <fullName evidence="6">Ribosomal_L23eN domain-containing protein</fullName>
    </submittedName>
</protein>